<dbReference type="Proteomes" id="UP001528850">
    <property type="component" value="Unassembled WGS sequence"/>
</dbReference>
<keyword evidence="2" id="KW-1185">Reference proteome</keyword>
<gene>
    <name evidence="1" type="ORF">P3W24_13755</name>
</gene>
<evidence type="ECO:0000313" key="1">
    <source>
        <dbReference type="EMBL" id="MDF4026034.1"/>
    </source>
</evidence>
<comment type="caution">
    <text evidence="1">The sequence shown here is derived from an EMBL/GenBank/DDBJ whole genome shotgun (WGS) entry which is preliminary data.</text>
</comment>
<protein>
    <submittedName>
        <fullName evidence="1">Uncharacterized protein</fullName>
    </submittedName>
</protein>
<sequence>MSIEGVPPVHDGFYRQGPGDPLMLGTPHEISFPQAFFTDRDRFGLNSKQEGLDPTSGGYRQFCRRPVLLAGDSYRQKTQLIFLRSTSYAIFIDAWR</sequence>
<organism evidence="1 2">
    <name type="scientific">Luteibacter sahnii</name>
    <dbReference type="NCBI Taxonomy" id="3021977"/>
    <lineage>
        <taxon>Bacteria</taxon>
        <taxon>Pseudomonadati</taxon>
        <taxon>Pseudomonadota</taxon>
        <taxon>Gammaproteobacteria</taxon>
        <taxon>Lysobacterales</taxon>
        <taxon>Rhodanobacteraceae</taxon>
        <taxon>Luteibacter</taxon>
    </lineage>
</organism>
<proteinExistence type="predicted"/>
<reference evidence="1 2" key="1">
    <citation type="journal article" date="2024" name="Curr. Microbiol.">
        <title>Luteibacter sahnii sp. nov., A Novel Yellow-Colored Xanthomonadin Pigment Producing Probiotic Bacterium from Healthy Rice Seed Microbiome.</title>
        <authorList>
            <person name="Jaiswal G."/>
            <person name="Rana R."/>
            <person name="Nayak P.K."/>
            <person name="Chouhan R."/>
            <person name="Gandhi S.G."/>
            <person name="Patel H.K."/>
            <person name="Patil P.B."/>
        </authorList>
    </citation>
    <scope>NUCLEOTIDE SEQUENCE [LARGE SCALE GENOMIC DNA]</scope>
    <source>
        <strain evidence="1 2">PPL201</strain>
    </source>
</reference>
<accession>A0ABT6BD96</accession>
<name>A0ABT6BD96_9GAMM</name>
<dbReference type="EMBL" id="JARJJS010000003">
    <property type="protein sequence ID" value="MDF4026034.1"/>
    <property type="molecule type" value="Genomic_DNA"/>
</dbReference>
<evidence type="ECO:0000313" key="2">
    <source>
        <dbReference type="Proteomes" id="UP001528850"/>
    </source>
</evidence>